<gene>
    <name evidence="2" type="ORF">EV679_0405</name>
</gene>
<proteinExistence type="predicted"/>
<accession>A0A4Q7N0V4</accession>
<evidence type="ECO:0000313" key="2">
    <source>
        <dbReference type="EMBL" id="RZS73216.1"/>
    </source>
</evidence>
<sequence>MPDRTSSPDAAVAPRRSRAALLRKWLLIALIFALVLVPLLVWVSHPAAAVQTDAASGRLEQGQ</sequence>
<protein>
    <submittedName>
        <fullName evidence="2">Uncharacterized protein</fullName>
    </submittedName>
</protein>
<dbReference type="RefSeq" id="WP_130486418.1">
    <property type="nucleotide sequence ID" value="NZ_CBCSEB010000003.1"/>
</dbReference>
<comment type="caution">
    <text evidence="2">The sequence shown here is derived from an EMBL/GenBank/DDBJ whole genome shotgun (WGS) entry which is preliminary data.</text>
</comment>
<reference evidence="2 3" key="1">
    <citation type="submission" date="2019-02" db="EMBL/GenBank/DDBJ databases">
        <title>Genomic Encyclopedia of Type Strains, Phase IV (KMG-IV): sequencing the most valuable type-strain genomes for metagenomic binning, comparative biology and taxonomic classification.</title>
        <authorList>
            <person name="Goeker M."/>
        </authorList>
    </citation>
    <scope>NUCLEOTIDE SEQUENCE [LARGE SCALE GENOMIC DNA]</scope>
    <source>
        <strain evidence="2 3">DSM 16618</strain>
    </source>
</reference>
<organism evidence="2 3">
    <name type="scientific">Kerstersia gyiorum</name>
    <dbReference type="NCBI Taxonomy" id="206506"/>
    <lineage>
        <taxon>Bacteria</taxon>
        <taxon>Pseudomonadati</taxon>
        <taxon>Pseudomonadota</taxon>
        <taxon>Betaproteobacteria</taxon>
        <taxon>Burkholderiales</taxon>
        <taxon>Alcaligenaceae</taxon>
        <taxon>Kerstersia</taxon>
    </lineage>
</organism>
<evidence type="ECO:0000313" key="3">
    <source>
        <dbReference type="Proteomes" id="UP000292039"/>
    </source>
</evidence>
<dbReference type="AlphaFoldDB" id="A0A4Q7N0V4"/>
<name>A0A4Q7N0V4_9BURK</name>
<keyword evidence="1" id="KW-0472">Membrane</keyword>
<evidence type="ECO:0000256" key="1">
    <source>
        <dbReference type="SAM" id="Phobius"/>
    </source>
</evidence>
<keyword evidence="1" id="KW-1133">Transmembrane helix</keyword>
<feature type="transmembrane region" description="Helical" evidence="1">
    <location>
        <begin position="25"/>
        <end position="43"/>
    </location>
</feature>
<keyword evidence="1" id="KW-0812">Transmembrane</keyword>
<dbReference type="EMBL" id="SGWZ01000001">
    <property type="protein sequence ID" value="RZS73216.1"/>
    <property type="molecule type" value="Genomic_DNA"/>
</dbReference>
<dbReference type="Proteomes" id="UP000292039">
    <property type="component" value="Unassembled WGS sequence"/>
</dbReference>